<keyword evidence="2" id="KW-1185">Reference proteome</keyword>
<dbReference type="EMBL" id="JBJJXI010000114">
    <property type="protein sequence ID" value="KAL3390838.1"/>
    <property type="molecule type" value="Genomic_DNA"/>
</dbReference>
<evidence type="ECO:0000313" key="1">
    <source>
        <dbReference type="EMBL" id="KAL3390838.1"/>
    </source>
</evidence>
<accession>A0ABD2WD48</accession>
<dbReference type="PANTHER" id="PTHR47331">
    <property type="entry name" value="PHD-TYPE DOMAIN-CONTAINING PROTEIN"/>
    <property type="match status" value="1"/>
</dbReference>
<dbReference type="InterPro" id="IPR043502">
    <property type="entry name" value="DNA/RNA_pol_sf"/>
</dbReference>
<comment type="caution">
    <text evidence="1">The sequence shown here is derived from an EMBL/GenBank/DDBJ whole genome shotgun (WGS) entry which is preliminary data.</text>
</comment>
<evidence type="ECO:0008006" key="3">
    <source>
        <dbReference type="Google" id="ProtNLM"/>
    </source>
</evidence>
<dbReference type="Proteomes" id="UP001627154">
    <property type="component" value="Unassembled WGS sequence"/>
</dbReference>
<dbReference type="GO" id="GO:0071897">
    <property type="term" value="P:DNA biosynthetic process"/>
    <property type="evidence" value="ECO:0007669"/>
    <property type="project" value="UniProtKB-ARBA"/>
</dbReference>
<dbReference type="Pfam" id="PF05380">
    <property type="entry name" value="Peptidase_A17"/>
    <property type="match status" value="1"/>
</dbReference>
<reference evidence="1 2" key="1">
    <citation type="journal article" date="2024" name="bioRxiv">
        <title>A reference genome for Trichogramma kaykai: A tiny desert-dwelling parasitoid wasp with competing sex-ratio distorters.</title>
        <authorList>
            <person name="Culotta J."/>
            <person name="Lindsey A.R."/>
        </authorList>
    </citation>
    <scope>NUCLEOTIDE SEQUENCE [LARGE SCALE GENOMIC DNA]</scope>
    <source>
        <strain evidence="1 2">KSX58</strain>
    </source>
</reference>
<dbReference type="SUPFAM" id="SSF56672">
    <property type="entry name" value="DNA/RNA polymerases"/>
    <property type="match status" value="1"/>
</dbReference>
<dbReference type="InterPro" id="IPR008042">
    <property type="entry name" value="Retrotrans_Pao"/>
</dbReference>
<sequence>MELVPDSQLSHDADWQRILWLSDSTQAIKDYRALTVTYGTAPAPFLSLRVLQQLANDGRERYPEASRLLDHRVYVDDLFGGADDVVEAIKRRDQLIGLMDSACMQLGKWSANNQALLLGLNAGDNADVSVKIEDVVSTLGLKWSPKTDEFLFVPSLPLMASIVTKRGILSDVAKLFDPLGWLAPVIVTAKILLQDLWIEKVDWDTPLEGELLSRWRSFRVSLSDVERIRVPRWFGKNEQSTWILHGFSDASKRAYAAAIYMVIPGCISRLIMAKTKIAPAKLETLPRLELCGAELLVKLTKQILSNVETQPEQVHFWCDSKVVLDWLDGHPSRWRTFVANRVSFINLSYPKAVWHHVRSAHNAADCATRGLTSAQLAGFTLWWAGPNWLTAPAADLQSFDGSSEPEEAEVHAFLVQEEAKKEEDEDIVYTRLRRISSFPRILRVLGYCGRWLARFRSRTVSFSNCIKLTADEIDWARSACFKFIQQRWYGKELELLKKKKPLIHKSELFRLSPFLDDQDLIRLTGRLHNAPIPFSE</sequence>
<gene>
    <name evidence="1" type="ORF">TKK_014305</name>
</gene>
<name>A0ABD2WD48_9HYME</name>
<dbReference type="PANTHER" id="PTHR47331:SF5">
    <property type="entry name" value="RIBONUCLEASE H"/>
    <property type="match status" value="1"/>
</dbReference>
<protein>
    <recommendedName>
        <fullName evidence="3">Reverse transcriptase domain-containing protein</fullName>
    </recommendedName>
</protein>
<dbReference type="AlphaFoldDB" id="A0ABD2WD48"/>
<evidence type="ECO:0000313" key="2">
    <source>
        <dbReference type="Proteomes" id="UP001627154"/>
    </source>
</evidence>
<organism evidence="1 2">
    <name type="scientific">Trichogramma kaykai</name>
    <dbReference type="NCBI Taxonomy" id="54128"/>
    <lineage>
        <taxon>Eukaryota</taxon>
        <taxon>Metazoa</taxon>
        <taxon>Ecdysozoa</taxon>
        <taxon>Arthropoda</taxon>
        <taxon>Hexapoda</taxon>
        <taxon>Insecta</taxon>
        <taxon>Pterygota</taxon>
        <taxon>Neoptera</taxon>
        <taxon>Endopterygota</taxon>
        <taxon>Hymenoptera</taxon>
        <taxon>Apocrita</taxon>
        <taxon>Proctotrupomorpha</taxon>
        <taxon>Chalcidoidea</taxon>
        <taxon>Trichogrammatidae</taxon>
        <taxon>Trichogramma</taxon>
    </lineage>
</organism>
<proteinExistence type="predicted"/>